<evidence type="ECO:0000256" key="7">
    <source>
        <dbReference type="ARBA" id="ARBA00070326"/>
    </source>
</evidence>
<dbReference type="GO" id="GO:0005840">
    <property type="term" value="C:ribosome"/>
    <property type="evidence" value="ECO:0007669"/>
    <property type="project" value="UniProtKB-KW"/>
</dbReference>
<dbReference type="PANTHER" id="PTHR11759">
    <property type="entry name" value="40S RIBOSOMAL PROTEIN S14/30S RIBOSOMAL PROTEIN S11"/>
    <property type="match status" value="1"/>
</dbReference>
<dbReference type="HAMAP" id="MF_01310">
    <property type="entry name" value="Ribosomal_uS11"/>
    <property type="match status" value="1"/>
</dbReference>
<proteinExistence type="inferred from homology"/>
<dbReference type="GO" id="GO:0003735">
    <property type="term" value="F:structural constituent of ribosome"/>
    <property type="evidence" value="ECO:0007669"/>
    <property type="project" value="InterPro"/>
</dbReference>
<accession>A0A7D9H3J3</accession>
<comment type="subcellular location">
    <subcellularLocation>
        <location evidence="1">Mitochondrion</location>
    </subcellularLocation>
</comment>
<gene>
    <name evidence="8" type="primary">MRPS18</name>
    <name evidence="8" type="ORF">DEBR0S4_14488G</name>
</gene>
<dbReference type="AlphaFoldDB" id="A0A7D9H3J3"/>
<dbReference type="SUPFAM" id="SSF53137">
    <property type="entry name" value="Translational machinery components"/>
    <property type="match status" value="1"/>
</dbReference>
<protein>
    <recommendedName>
        <fullName evidence="7">Small ribosomal subunit protein uS11m</fullName>
    </recommendedName>
</protein>
<dbReference type="InterPro" id="IPR036967">
    <property type="entry name" value="Ribosomal_uS11_sf"/>
</dbReference>
<keyword evidence="3" id="KW-0689">Ribosomal protein</keyword>
<name>A0A7D9H3J3_DEKBR</name>
<sequence>MMFSSIAKASRSLRTGFRGFSSTRSILSTAEAEHGDTFGSALKVDNYNTKIKRQPQLRKETNTKVLKHILHCKFRKNNTFLTLTNVEVDMNYEHNHPEKSFNEKVLYYLTLPERVILSQSTGYLGFRKAQRGEYEAAFQLTSHIFKIIRERNILDDCFNLEIVVSDFGKGRKAFFDALKGKEGSSVRPALSKLTDMTKLKFGGVRSPSRRRI</sequence>
<keyword evidence="4" id="KW-0496">Mitochondrion</keyword>
<evidence type="ECO:0000313" key="8">
    <source>
        <dbReference type="EMBL" id="VUG19264.1"/>
    </source>
</evidence>
<dbReference type="EMBL" id="CABFWN010000004">
    <property type="protein sequence ID" value="VUG19264.1"/>
    <property type="molecule type" value="Genomic_DNA"/>
</dbReference>
<evidence type="ECO:0000256" key="6">
    <source>
        <dbReference type="ARBA" id="ARBA00037226"/>
    </source>
</evidence>
<organism evidence="8 9">
    <name type="scientific">Dekkera bruxellensis</name>
    <name type="common">Brettanomyces custersii</name>
    <dbReference type="NCBI Taxonomy" id="5007"/>
    <lineage>
        <taxon>Eukaryota</taxon>
        <taxon>Fungi</taxon>
        <taxon>Dikarya</taxon>
        <taxon>Ascomycota</taxon>
        <taxon>Saccharomycotina</taxon>
        <taxon>Pichiomycetes</taxon>
        <taxon>Pichiales</taxon>
        <taxon>Pichiaceae</taxon>
        <taxon>Brettanomyces</taxon>
    </lineage>
</organism>
<evidence type="ECO:0000256" key="2">
    <source>
        <dbReference type="ARBA" id="ARBA00006194"/>
    </source>
</evidence>
<comment type="function">
    <text evidence="6">Component of the mitochondrial ribosome (mitoribosome), a dedicated translation machinery responsible for the synthesis of mitochondrial genome-encoded proteins, including at least some of the essential transmembrane subunits of the mitochondrial respiratory chain. The mitoribosomes are attached to the mitochondrial inner membrane and translation products are cotranslationally integrated into the membrane.</text>
</comment>
<dbReference type="GO" id="GO:0005739">
    <property type="term" value="C:mitochondrion"/>
    <property type="evidence" value="ECO:0007669"/>
    <property type="project" value="UniProtKB-SubCell"/>
</dbReference>
<keyword evidence="5" id="KW-0687">Ribonucleoprotein</keyword>
<dbReference type="GO" id="GO:0006412">
    <property type="term" value="P:translation"/>
    <property type="evidence" value="ECO:0007669"/>
    <property type="project" value="InterPro"/>
</dbReference>
<reference evidence="8 9" key="1">
    <citation type="submission" date="2019-07" db="EMBL/GenBank/DDBJ databases">
        <authorList>
            <person name="Friedrich A."/>
            <person name="Schacherer J."/>
        </authorList>
    </citation>
    <scope>NUCLEOTIDE SEQUENCE [LARGE SCALE GENOMIC DNA]</scope>
</reference>
<dbReference type="InterPro" id="IPR001971">
    <property type="entry name" value="Ribosomal_uS11"/>
</dbReference>
<dbReference type="Proteomes" id="UP000478008">
    <property type="component" value="Unassembled WGS sequence"/>
</dbReference>
<keyword evidence="9" id="KW-1185">Reference proteome</keyword>
<evidence type="ECO:0000256" key="1">
    <source>
        <dbReference type="ARBA" id="ARBA00004173"/>
    </source>
</evidence>
<dbReference type="FunFam" id="3.30.420.80:FF:000011">
    <property type="entry name" value="37S ribosomal protein S18, mitochondrial"/>
    <property type="match status" value="1"/>
</dbReference>
<evidence type="ECO:0000256" key="3">
    <source>
        <dbReference type="ARBA" id="ARBA00022980"/>
    </source>
</evidence>
<dbReference type="GO" id="GO:1990904">
    <property type="term" value="C:ribonucleoprotein complex"/>
    <property type="evidence" value="ECO:0007669"/>
    <property type="project" value="UniProtKB-KW"/>
</dbReference>
<evidence type="ECO:0000313" key="9">
    <source>
        <dbReference type="Proteomes" id="UP000478008"/>
    </source>
</evidence>
<evidence type="ECO:0000256" key="5">
    <source>
        <dbReference type="ARBA" id="ARBA00023274"/>
    </source>
</evidence>
<evidence type="ECO:0000256" key="4">
    <source>
        <dbReference type="ARBA" id="ARBA00023128"/>
    </source>
</evidence>
<comment type="similarity">
    <text evidence="2">Belongs to the universal ribosomal protein uS11 family.</text>
</comment>
<dbReference type="Gene3D" id="3.30.420.80">
    <property type="entry name" value="Ribosomal protein S11"/>
    <property type="match status" value="1"/>
</dbReference>